<evidence type="ECO:0000313" key="1">
    <source>
        <dbReference type="EMBL" id="KAL1271045.1"/>
    </source>
</evidence>
<accession>A0ABR3N2L5</accession>
<dbReference type="EMBL" id="JAYMGO010000007">
    <property type="protein sequence ID" value="KAL1271045.1"/>
    <property type="molecule type" value="Genomic_DNA"/>
</dbReference>
<keyword evidence="2" id="KW-1185">Reference proteome</keyword>
<comment type="caution">
    <text evidence="1">The sequence shown here is derived from an EMBL/GenBank/DDBJ whole genome shotgun (WGS) entry which is preliminary data.</text>
</comment>
<gene>
    <name evidence="1" type="ORF">QQF64_030061</name>
</gene>
<proteinExistence type="predicted"/>
<organism evidence="1 2">
    <name type="scientific">Cirrhinus molitorella</name>
    <name type="common">mud carp</name>
    <dbReference type="NCBI Taxonomy" id="172907"/>
    <lineage>
        <taxon>Eukaryota</taxon>
        <taxon>Metazoa</taxon>
        <taxon>Chordata</taxon>
        <taxon>Craniata</taxon>
        <taxon>Vertebrata</taxon>
        <taxon>Euteleostomi</taxon>
        <taxon>Actinopterygii</taxon>
        <taxon>Neopterygii</taxon>
        <taxon>Teleostei</taxon>
        <taxon>Ostariophysi</taxon>
        <taxon>Cypriniformes</taxon>
        <taxon>Cyprinidae</taxon>
        <taxon>Labeoninae</taxon>
        <taxon>Labeonini</taxon>
        <taxon>Cirrhinus</taxon>
    </lineage>
</organism>
<reference evidence="1 2" key="1">
    <citation type="submission" date="2023-09" db="EMBL/GenBank/DDBJ databases">
        <authorList>
            <person name="Wang M."/>
        </authorList>
    </citation>
    <scope>NUCLEOTIDE SEQUENCE [LARGE SCALE GENOMIC DNA]</scope>
    <source>
        <strain evidence="1">GT-2023</strain>
        <tissue evidence="1">Liver</tissue>
    </source>
</reference>
<sequence length="75" mass="8571">MDPKGMLYNAAVVTQSDTDDNSVCSSVDFIDITCSAACRLSLTILSTRRIQELRDQYNTDRLKRRALIRRIHLQP</sequence>
<name>A0ABR3N2L5_9TELE</name>
<dbReference type="Proteomes" id="UP001558613">
    <property type="component" value="Unassembled WGS sequence"/>
</dbReference>
<protein>
    <submittedName>
        <fullName evidence="1">Uncharacterized protein</fullName>
    </submittedName>
</protein>
<evidence type="ECO:0000313" key="2">
    <source>
        <dbReference type="Proteomes" id="UP001558613"/>
    </source>
</evidence>